<organism evidence="2">
    <name type="scientific">Hexamita inflata</name>
    <dbReference type="NCBI Taxonomy" id="28002"/>
    <lineage>
        <taxon>Eukaryota</taxon>
        <taxon>Metamonada</taxon>
        <taxon>Diplomonadida</taxon>
        <taxon>Hexamitidae</taxon>
        <taxon>Hexamitinae</taxon>
        <taxon>Hexamita</taxon>
    </lineage>
</organism>
<dbReference type="AlphaFoldDB" id="A0AA86PAE5"/>
<protein>
    <submittedName>
        <fullName evidence="4">Hypothetical_protein</fullName>
    </submittedName>
</protein>
<evidence type="ECO:0000313" key="3">
    <source>
        <dbReference type="EMBL" id="CAI9955783.1"/>
    </source>
</evidence>
<sequence>MKPFGKLHQLRISSTPIITTGSRSSRVSIPSSPSIKSCNKPTKIKMELQPIKIEEPPEYQPFILTELNLSDFVFEIHQKQMQNILYGFIDNVNVNIHNLEFANLIRNQIKTLRITIQRLEQQILDATSMLNSMELLLNTQIQMILSLKDI</sequence>
<evidence type="ECO:0000313" key="5">
    <source>
        <dbReference type="EMBL" id="CAL6093261.1"/>
    </source>
</evidence>
<dbReference type="EMBL" id="CATOUU010000531">
    <property type="protein sequence ID" value="CAI9933080.1"/>
    <property type="molecule type" value="Genomic_DNA"/>
</dbReference>
<dbReference type="EMBL" id="CAXDID020000456">
    <property type="protein sequence ID" value="CAL6093261.1"/>
    <property type="molecule type" value="Genomic_DNA"/>
</dbReference>
<keyword evidence="6" id="KW-1185">Reference proteome</keyword>
<name>A0AA86PAE5_9EUKA</name>
<proteinExistence type="predicted"/>
<evidence type="ECO:0000256" key="1">
    <source>
        <dbReference type="SAM" id="Coils"/>
    </source>
</evidence>
<evidence type="ECO:0000313" key="4">
    <source>
        <dbReference type="EMBL" id="CAL5973229.1"/>
    </source>
</evidence>
<feature type="coiled-coil region" evidence="1">
    <location>
        <begin position="102"/>
        <end position="136"/>
    </location>
</feature>
<dbReference type="Proteomes" id="UP001642409">
    <property type="component" value="Unassembled WGS sequence"/>
</dbReference>
<reference evidence="2" key="1">
    <citation type="submission" date="2023-06" db="EMBL/GenBank/DDBJ databases">
        <authorList>
            <person name="Kurt Z."/>
        </authorList>
    </citation>
    <scope>NUCLEOTIDE SEQUENCE</scope>
</reference>
<accession>A0AA86PAE5</accession>
<gene>
    <name evidence="2" type="ORF">HINF_LOCUS20725</name>
    <name evidence="4" type="ORF">HINF_LOCUS2271</name>
    <name evidence="3" type="ORF">HINF_LOCUS43428</name>
    <name evidence="5" type="ORF">HINF_LOCUS66883</name>
</gene>
<reference evidence="4 6" key="2">
    <citation type="submission" date="2024-07" db="EMBL/GenBank/DDBJ databases">
        <authorList>
            <person name="Akdeniz Z."/>
        </authorList>
    </citation>
    <scope>NUCLEOTIDE SEQUENCE [LARGE SCALE GENOMIC DNA]</scope>
</reference>
<dbReference type="EMBL" id="CAXDID020000004">
    <property type="protein sequence ID" value="CAL5973229.1"/>
    <property type="molecule type" value="Genomic_DNA"/>
</dbReference>
<dbReference type="EMBL" id="CATOUU010000867">
    <property type="protein sequence ID" value="CAI9955783.1"/>
    <property type="molecule type" value="Genomic_DNA"/>
</dbReference>
<keyword evidence="1" id="KW-0175">Coiled coil</keyword>
<evidence type="ECO:0000313" key="2">
    <source>
        <dbReference type="EMBL" id="CAI9933080.1"/>
    </source>
</evidence>
<comment type="caution">
    <text evidence="2">The sequence shown here is derived from an EMBL/GenBank/DDBJ whole genome shotgun (WGS) entry which is preliminary data.</text>
</comment>
<evidence type="ECO:0000313" key="6">
    <source>
        <dbReference type="Proteomes" id="UP001642409"/>
    </source>
</evidence>